<dbReference type="AlphaFoldDB" id="A0A8R1IAU5"/>
<evidence type="ECO:0000313" key="1">
    <source>
        <dbReference type="EnsemblMetazoa" id="CJA24360.1"/>
    </source>
</evidence>
<proteinExistence type="predicted"/>
<accession>A0A8R1IAU5</accession>
<dbReference type="Proteomes" id="UP000005237">
    <property type="component" value="Unassembled WGS sequence"/>
</dbReference>
<name>A0A8R1IAU5_CAEJA</name>
<sequence length="96" mass="11345">MVSQYHLVRPEFDRILLIHDNARPHLALKTKNNLLGTYGLPLFPFCSIPFLWKDVRRQKTPQNLARSLLQYPARRVLRERLRAVVHTLAVYDGPQW</sequence>
<reference evidence="2" key="1">
    <citation type="submission" date="2010-08" db="EMBL/GenBank/DDBJ databases">
        <authorList>
            <consortium name="Caenorhabditis japonica Sequencing Consortium"/>
            <person name="Wilson R.K."/>
        </authorList>
    </citation>
    <scope>NUCLEOTIDE SEQUENCE [LARGE SCALE GENOMIC DNA]</scope>
    <source>
        <strain evidence="2">DF5081</strain>
    </source>
</reference>
<dbReference type="EnsemblMetazoa" id="CJA24360.1">
    <property type="protein sequence ID" value="CJA24360.1"/>
    <property type="gene ID" value="WBGene00179932"/>
</dbReference>
<evidence type="ECO:0000313" key="2">
    <source>
        <dbReference type="Proteomes" id="UP000005237"/>
    </source>
</evidence>
<reference evidence="1" key="2">
    <citation type="submission" date="2022-06" db="UniProtKB">
        <authorList>
            <consortium name="EnsemblMetazoa"/>
        </authorList>
    </citation>
    <scope>IDENTIFICATION</scope>
    <source>
        <strain evidence="1">DF5081</strain>
    </source>
</reference>
<protein>
    <submittedName>
        <fullName evidence="1">Uncharacterized protein</fullName>
    </submittedName>
</protein>
<keyword evidence="2" id="KW-1185">Reference proteome</keyword>
<organism evidence="1 2">
    <name type="scientific">Caenorhabditis japonica</name>
    <dbReference type="NCBI Taxonomy" id="281687"/>
    <lineage>
        <taxon>Eukaryota</taxon>
        <taxon>Metazoa</taxon>
        <taxon>Ecdysozoa</taxon>
        <taxon>Nematoda</taxon>
        <taxon>Chromadorea</taxon>
        <taxon>Rhabditida</taxon>
        <taxon>Rhabditina</taxon>
        <taxon>Rhabditomorpha</taxon>
        <taxon>Rhabditoidea</taxon>
        <taxon>Rhabditidae</taxon>
        <taxon>Peloderinae</taxon>
        <taxon>Caenorhabditis</taxon>
    </lineage>
</organism>